<protein>
    <recommendedName>
        <fullName evidence="4 9">Dihydropteroate synthase</fullName>
        <shortName evidence="9">DHPS</shortName>
        <ecNumber evidence="4 9">2.5.1.15</ecNumber>
    </recommendedName>
    <alternativeName>
        <fullName evidence="9">Dihydropteroate pyrophosphorylase</fullName>
    </alternativeName>
</protein>
<evidence type="ECO:0000256" key="6">
    <source>
        <dbReference type="ARBA" id="ARBA00022723"/>
    </source>
</evidence>
<evidence type="ECO:0000256" key="5">
    <source>
        <dbReference type="ARBA" id="ARBA00022679"/>
    </source>
</evidence>
<name>A0AA41YWF1_9HYPH</name>
<comment type="function">
    <text evidence="9">Catalyzes the condensation of para-aminobenzoate (pABA) with 6-hydroxymethyl-7,8-dihydropterin diphosphate (DHPt-PP) to form 7,8-dihydropteroate (H2Pte), the immediate precursor of folate derivatives.</text>
</comment>
<evidence type="ECO:0000256" key="3">
    <source>
        <dbReference type="ARBA" id="ARBA00004763"/>
    </source>
</evidence>
<comment type="catalytic activity">
    <reaction evidence="1">
        <text>(7,8-dihydropterin-6-yl)methyl diphosphate + 4-aminobenzoate = 7,8-dihydropteroate + diphosphate</text>
        <dbReference type="Rhea" id="RHEA:19949"/>
        <dbReference type="ChEBI" id="CHEBI:17836"/>
        <dbReference type="ChEBI" id="CHEBI:17839"/>
        <dbReference type="ChEBI" id="CHEBI:33019"/>
        <dbReference type="ChEBI" id="CHEBI:72950"/>
        <dbReference type="EC" id="2.5.1.15"/>
    </reaction>
</comment>
<evidence type="ECO:0000256" key="1">
    <source>
        <dbReference type="ARBA" id="ARBA00000012"/>
    </source>
</evidence>
<dbReference type="PROSITE" id="PS00793">
    <property type="entry name" value="DHPS_2"/>
    <property type="match status" value="1"/>
</dbReference>
<comment type="similarity">
    <text evidence="9">Belongs to the DHPS family.</text>
</comment>
<proteinExistence type="inferred from homology"/>
<dbReference type="GO" id="GO:0005829">
    <property type="term" value="C:cytosol"/>
    <property type="evidence" value="ECO:0007669"/>
    <property type="project" value="TreeGrafter"/>
</dbReference>
<keyword evidence="6 9" id="KW-0479">Metal-binding</keyword>
<dbReference type="Proteomes" id="UP001165667">
    <property type="component" value="Unassembled WGS sequence"/>
</dbReference>
<dbReference type="NCBIfam" id="TIGR01496">
    <property type="entry name" value="DHPS"/>
    <property type="match status" value="1"/>
</dbReference>
<sequence>MLHEVPKVDQLRTGRTPVRIMAILNVTPDSFSDGGRFMNPERAIDQARALVAEGADILDIGAESTRPGFTPISAETELRRLMPVLQGLPEAFGGRVPVLVSVDTTKASVAQAALAEGATIVNDIWGFQGDRAMAGVVAAAGAQAILMHNRQMPDESIDILDDIRWFFERSLAIAAEAGVPRHRLILDPGIGFGKTQKQQIQVLANLEILTDTFGLPILVGASRKSFLRPFVGDDPANRLIGTLAAHVMATTAGAAILRVHDVAAHVTALGVTRAIAEARL</sequence>
<evidence type="ECO:0000256" key="4">
    <source>
        <dbReference type="ARBA" id="ARBA00012458"/>
    </source>
</evidence>
<evidence type="ECO:0000256" key="8">
    <source>
        <dbReference type="ARBA" id="ARBA00022909"/>
    </source>
</evidence>
<dbReference type="PROSITE" id="PS00792">
    <property type="entry name" value="DHPS_1"/>
    <property type="match status" value="1"/>
</dbReference>
<comment type="cofactor">
    <cofactor evidence="2 9">
        <name>Mg(2+)</name>
        <dbReference type="ChEBI" id="CHEBI:18420"/>
    </cofactor>
</comment>
<dbReference type="GO" id="GO:0046872">
    <property type="term" value="F:metal ion binding"/>
    <property type="evidence" value="ECO:0007669"/>
    <property type="project" value="UniProtKB-KW"/>
</dbReference>
<keyword evidence="7 9" id="KW-0460">Magnesium</keyword>
<keyword evidence="8 9" id="KW-0289">Folate biosynthesis</keyword>
<dbReference type="EMBL" id="JAMOIM010000006">
    <property type="protein sequence ID" value="MCW6508550.1"/>
    <property type="molecule type" value="Genomic_DNA"/>
</dbReference>
<evidence type="ECO:0000259" key="10">
    <source>
        <dbReference type="PROSITE" id="PS50972"/>
    </source>
</evidence>
<dbReference type="SUPFAM" id="SSF51717">
    <property type="entry name" value="Dihydropteroate synthetase-like"/>
    <property type="match status" value="1"/>
</dbReference>
<dbReference type="InterPro" id="IPR006390">
    <property type="entry name" value="DHP_synth_dom"/>
</dbReference>
<dbReference type="GO" id="GO:0004156">
    <property type="term" value="F:dihydropteroate synthase activity"/>
    <property type="evidence" value="ECO:0007669"/>
    <property type="project" value="UniProtKB-EC"/>
</dbReference>
<dbReference type="RefSeq" id="WP_282584920.1">
    <property type="nucleotide sequence ID" value="NZ_JAMOIM010000006.1"/>
</dbReference>
<dbReference type="InterPro" id="IPR045031">
    <property type="entry name" value="DHP_synth-like"/>
</dbReference>
<dbReference type="InterPro" id="IPR011005">
    <property type="entry name" value="Dihydropteroate_synth-like_sf"/>
</dbReference>
<dbReference type="InterPro" id="IPR000489">
    <property type="entry name" value="Pterin-binding_dom"/>
</dbReference>
<dbReference type="CDD" id="cd00739">
    <property type="entry name" value="DHPS"/>
    <property type="match status" value="1"/>
</dbReference>
<gene>
    <name evidence="11" type="primary">folP</name>
    <name evidence="11" type="ORF">M8523_11025</name>
</gene>
<evidence type="ECO:0000313" key="11">
    <source>
        <dbReference type="EMBL" id="MCW6508550.1"/>
    </source>
</evidence>
<dbReference type="Gene3D" id="3.20.20.20">
    <property type="entry name" value="Dihydropteroate synthase-like"/>
    <property type="match status" value="1"/>
</dbReference>
<evidence type="ECO:0000256" key="7">
    <source>
        <dbReference type="ARBA" id="ARBA00022842"/>
    </source>
</evidence>
<dbReference type="EC" id="2.5.1.15" evidence="4 9"/>
<dbReference type="GO" id="GO:0046656">
    <property type="term" value="P:folic acid biosynthetic process"/>
    <property type="evidence" value="ECO:0007669"/>
    <property type="project" value="UniProtKB-KW"/>
</dbReference>
<dbReference type="PANTHER" id="PTHR20941">
    <property type="entry name" value="FOLATE SYNTHESIS PROTEINS"/>
    <property type="match status" value="1"/>
</dbReference>
<dbReference type="AlphaFoldDB" id="A0AA41YWF1"/>
<feature type="domain" description="Pterin-binding" evidence="10">
    <location>
        <begin position="18"/>
        <end position="270"/>
    </location>
</feature>
<evidence type="ECO:0000256" key="2">
    <source>
        <dbReference type="ARBA" id="ARBA00001946"/>
    </source>
</evidence>
<reference evidence="11" key="1">
    <citation type="submission" date="2022-05" db="EMBL/GenBank/DDBJ databases">
        <authorList>
            <person name="Pankratov T."/>
        </authorList>
    </citation>
    <scope>NUCLEOTIDE SEQUENCE</scope>
    <source>
        <strain evidence="11">BP6-180914</strain>
    </source>
</reference>
<dbReference type="GO" id="GO:0046654">
    <property type="term" value="P:tetrahydrofolate biosynthetic process"/>
    <property type="evidence" value="ECO:0007669"/>
    <property type="project" value="TreeGrafter"/>
</dbReference>
<dbReference type="PANTHER" id="PTHR20941:SF1">
    <property type="entry name" value="FOLIC ACID SYNTHESIS PROTEIN FOL1"/>
    <property type="match status" value="1"/>
</dbReference>
<comment type="caution">
    <text evidence="11">The sequence shown here is derived from an EMBL/GenBank/DDBJ whole genome shotgun (WGS) entry which is preliminary data.</text>
</comment>
<dbReference type="PROSITE" id="PS50972">
    <property type="entry name" value="PTERIN_BINDING"/>
    <property type="match status" value="1"/>
</dbReference>
<dbReference type="Pfam" id="PF00809">
    <property type="entry name" value="Pterin_bind"/>
    <property type="match status" value="1"/>
</dbReference>
<accession>A0AA41YWF1</accession>
<keyword evidence="5 9" id="KW-0808">Transferase</keyword>
<evidence type="ECO:0000313" key="12">
    <source>
        <dbReference type="Proteomes" id="UP001165667"/>
    </source>
</evidence>
<keyword evidence="12" id="KW-1185">Reference proteome</keyword>
<comment type="pathway">
    <text evidence="3 9">Cofactor biosynthesis; tetrahydrofolate biosynthesis; 7,8-dihydrofolate from 2-amino-4-hydroxy-6-hydroxymethyl-7,8-dihydropteridine diphosphate and 4-aminobenzoate: step 1/2.</text>
</comment>
<evidence type="ECO:0000256" key="9">
    <source>
        <dbReference type="RuleBase" id="RU361205"/>
    </source>
</evidence>
<organism evidence="11 12">
    <name type="scientific">Lichenifustis flavocetrariae</name>
    <dbReference type="NCBI Taxonomy" id="2949735"/>
    <lineage>
        <taxon>Bacteria</taxon>
        <taxon>Pseudomonadati</taxon>
        <taxon>Pseudomonadota</taxon>
        <taxon>Alphaproteobacteria</taxon>
        <taxon>Hyphomicrobiales</taxon>
        <taxon>Lichenihabitantaceae</taxon>
        <taxon>Lichenifustis</taxon>
    </lineage>
</organism>